<keyword evidence="1" id="KW-0812">Transmembrane</keyword>
<keyword evidence="1" id="KW-0472">Membrane</keyword>
<feature type="transmembrane region" description="Helical" evidence="1">
    <location>
        <begin position="237"/>
        <end position="257"/>
    </location>
</feature>
<proteinExistence type="predicted"/>
<feature type="domain" description="Membrane protein 6-pyruvoyl-tetrahydropterin synthase-related" evidence="2">
    <location>
        <begin position="82"/>
        <end position="497"/>
    </location>
</feature>
<organism evidence="3 4">
    <name type="scientific">Allochromatium humboldtianum</name>
    <dbReference type="NCBI Taxonomy" id="504901"/>
    <lineage>
        <taxon>Bacteria</taxon>
        <taxon>Pseudomonadati</taxon>
        <taxon>Pseudomonadota</taxon>
        <taxon>Gammaproteobacteria</taxon>
        <taxon>Chromatiales</taxon>
        <taxon>Chromatiaceae</taxon>
        <taxon>Allochromatium</taxon>
    </lineage>
</organism>
<feature type="transmembrane region" description="Helical" evidence="1">
    <location>
        <begin position="203"/>
        <end position="230"/>
    </location>
</feature>
<evidence type="ECO:0000313" key="4">
    <source>
        <dbReference type="Proteomes" id="UP000592294"/>
    </source>
</evidence>
<feature type="transmembrane region" description="Helical" evidence="1">
    <location>
        <begin position="386"/>
        <end position="405"/>
    </location>
</feature>
<dbReference type="RefSeq" id="WP_176974459.1">
    <property type="nucleotide sequence ID" value="NZ_JABZEO010000001.1"/>
</dbReference>
<dbReference type="AlphaFoldDB" id="A0A850R5G2"/>
<dbReference type="InterPro" id="IPR018776">
    <property type="entry name" value="Membrane_prot_PTPS-rel_domain"/>
</dbReference>
<keyword evidence="1" id="KW-1133">Transmembrane helix</keyword>
<dbReference type="Pfam" id="PF10131">
    <property type="entry name" value="PTPS_related"/>
    <property type="match status" value="1"/>
</dbReference>
<reference evidence="3 4" key="1">
    <citation type="submission" date="2020-06" db="EMBL/GenBank/DDBJ databases">
        <title>Whole-genome sequence of Allochromatium humboldtianum DSM 21881, type strain.</title>
        <authorList>
            <person name="Kyndt J.A."/>
            <person name="Meyer T.E."/>
        </authorList>
    </citation>
    <scope>NUCLEOTIDE SEQUENCE [LARGE SCALE GENOMIC DNA]</scope>
    <source>
        <strain evidence="3 4">DSM 21881</strain>
    </source>
</reference>
<dbReference type="EMBL" id="JABZEO010000001">
    <property type="protein sequence ID" value="NVZ07646.1"/>
    <property type="molecule type" value="Genomic_DNA"/>
</dbReference>
<sequence length="868" mass="95113">MLERLIRTRQPTWLAETLIWLFFATLTASLLAPEWLLTPTTATGGDLVSHRLYAHALIHDALPHGRLTTWMPEVFGGFPLFGYYFPLPFLTMAALHPITGEAIAFKLGAVLPALLLPGAVYSTGRRMLQLPFPSALLGATGAWIVLTHEQNAIWGGNLLALLAGEFAYSYGFLLAVPALGAWARLARTLADGQPTGRALTLAVVLEALTGLAHGYALLAVGFGSLTLLLIVRPPRRLTVWLAAGHTLAFCALGAWLWPLLEMHAYTTPNDSLTWLDHWLDPVAPTLRWWLGSALAAGGLWLILRRRLTPLTSDESLSLALLIGAALWALAGWWLAGRLGLADLRCLPLALLFLAVAAGWSMGALLQRAPTAATPDAPPTAPQRRRAQLWALALTALMIGEVAGTIQQTPQWAQWNFEGAEHKPLWRLLSALFPQMRGDLFDPRLIFEHDPENNALGSTRALEALPLELGGRPVLEGLYMESALLAPVIYLTQAEISRAPSSPLARFPSARPAPGRAAVHLRMLYADTLLVRSPETRQLLAADPAFERVAVVEPFELWRLRDFSTPLIEPLTLPLRVLPRTDWQRHAFDWFAALADAPPAFWPVYDADDRVASPSEQQPTVIRAIRLERERIRFTTSTPGQPVLIRLAFHPRWRLQTPGSLHLAAPGFLLVIPADEQVELVFGDTPIGQAGTLATLAALLVLAVLWWRGGYITGSGGTQEVSAQDIHKRPEPLLRIAPVRVLLLLIGLAAAILAGRTSPEATYRLAWQAFNTGDSARAAELFAQAANERLGHGRRQEALYWRAIALERAGDRNQARALFTEIALAPAGHWPADALQALLRDARERGDTAAVERWEARLRAVAPLVSQEK</sequence>
<feature type="transmembrane region" description="Helical" evidence="1">
    <location>
        <begin position="346"/>
        <end position="365"/>
    </location>
</feature>
<dbReference type="SUPFAM" id="SSF48452">
    <property type="entry name" value="TPR-like"/>
    <property type="match status" value="1"/>
</dbReference>
<dbReference type="Gene3D" id="1.25.40.10">
    <property type="entry name" value="Tetratricopeptide repeat domain"/>
    <property type="match status" value="1"/>
</dbReference>
<evidence type="ECO:0000259" key="2">
    <source>
        <dbReference type="Pfam" id="PF10131"/>
    </source>
</evidence>
<feature type="transmembrane region" description="Helical" evidence="1">
    <location>
        <begin position="158"/>
        <end position="183"/>
    </location>
</feature>
<feature type="transmembrane region" description="Helical" evidence="1">
    <location>
        <begin position="12"/>
        <end position="32"/>
    </location>
</feature>
<feature type="transmembrane region" description="Helical" evidence="1">
    <location>
        <begin position="74"/>
        <end position="95"/>
    </location>
</feature>
<feature type="transmembrane region" description="Helical" evidence="1">
    <location>
        <begin position="127"/>
        <end position="146"/>
    </location>
</feature>
<accession>A0A850R5G2</accession>
<feature type="transmembrane region" description="Helical" evidence="1">
    <location>
        <begin position="315"/>
        <end position="334"/>
    </location>
</feature>
<dbReference type="Proteomes" id="UP000592294">
    <property type="component" value="Unassembled WGS sequence"/>
</dbReference>
<evidence type="ECO:0000313" key="3">
    <source>
        <dbReference type="EMBL" id="NVZ07646.1"/>
    </source>
</evidence>
<comment type="caution">
    <text evidence="3">The sequence shown here is derived from an EMBL/GenBank/DDBJ whole genome shotgun (WGS) entry which is preliminary data.</text>
</comment>
<keyword evidence="4" id="KW-1185">Reference proteome</keyword>
<feature type="transmembrane region" description="Helical" evidence="1">
    <location>
        <begin position="736"/>
        <end position="754"/>
    </location>
</feature>
<feature type="transmembrane region" description="Helical" evidence="1">
    <location>
        <begin position="102"/>
        <end position="121"/>
    </location>
</feature>
<gene>
    <name evidence="3" type="ORF">HW932_00035</name>
</gene>
<feature type="transmembrane region" description="Helical" evidence="1">
    <location>
        <begin position="286"/>
        <end position="303"/>
    </location>
</feature>
<feature type="transmembrane region" description="Helical" evidence="1">
    <location>
        <begin position="686"/>
        <end position="706"/>
    </location>
</feature>
<protein>
    <recommendedName>
        <fullName evidence="2">Membrane protein 6-pyruvoyl-tetrahydropterin synthase-related domain-containing protein</fullName>
    </recommendedName>
</protein>
<dbReference type="InterPro" id="IPR011990">
    <property type="entry name" value="TPR-like_helical_dom_sf"/>
</dbReference>
<name>A0A850R5G2_9GAMM</name>
<evidence type="ECO:0000256" key="1">
    <source>
        <dbReference type="SAM" id="Phobius"/>
    </source>
</evidence>